<gene>
    <name evidence="1" type="ORF">pipiens_012748</name>
</gene>
<keyword evidence="2" id="KW-1185">Reference proteome</keyword>
<protein>
    <recommendedName>
        <fullName evidence="3">MD-2-related lipid-recognition domain-containing protein</fullName>
    </recommendedName>
</protein>
<reference evidence="1 2" key="1">
    <citation type="submission" date="2024-05" db="EMBL/GenBank/DDBJ databases">
        <title>Culex pipiens pipiens assembly and annotation.</title>
        <authorList>
            <person name="Alout H."/>
            <person name="Durand T."/>
        </authorList>
    </citation>
    <scope>NUCLEOTIDE SEQUENCE [LARGE SCALE GENOMIC DNA]</scope>
    <source>
        <strain evidence="1">HA-2024</strain>
        <tissue evidence="1">Whole body</tissue>
    </source>
</reference>
<name>A0ABD1D144_CULPP</name>
<dbReference type="AlphaFoldDB" id="A0ABD1D144"/>
<sequence length="149" mass="16619">MLKPIINLETLTPNPSCDLSYFSFGSLNIVDQALSGTVFLRQDIPANGDFKLYSELFKVLPHRDLGIVWQQVKICQILAKGSAVWHITVHPTQQQQCPLRAGAYSVSNFTLQYSILRNLPAGRYYLSTALYRNDVPICGAKVTFAVVLS</sequence>
<evidence type="ECO:0008006" key="3">
    <source>
        <dbReference type="Google" id="ProtNLM"/>
    </source>
</evidence>
<proteinExistence type="predicted"/>
<dbReference type="Proteomes" id="UP001562425">
    <property type="component" value="Unassembled WGS sequence"/>
</dbReference>
<accession>A0ABD1D144</accession>
<comment type="caution">
    <text evidence="1">The sequence shown here is derived from an EMBL/GenBank/DDBJ whole genome shotgun (WGS) entry which is preliminary data.</text>
</comment>
<evidence type="ECO:0000313" key="1">
    <source>
        <dbReference type="EMBL" id="KAL1387484.1"/>
    </source>
</evidence>
<dbReference type="EMBL" id="JBEHCU010008169">
    <property type="protein sequence ID" value="KAL1387484.1"/>
    <property type="molecule type" value="Genomic_DNA"/>
</dbReference>
<organism evidence="1 2">
    <name type="scientific">Culex pipiens pipiens</name>
    <name type="common">Northern house mosquito</name>
    <dbReference type="NCBI Taxonomy" id="38569"/>
    <lineage>
        <taxon>Eukaryota</taxon>
        <taxon>Metazoa</taxon>
        <taxon>Ecdysozoa</taxon>
        <taxon>Arthropoda</taxon>
        <taxon>Hexapoda</taxon>
        <taxon>Insecta</taxon>
        <taxon>Pterygota</taxon>
        <taxon>Neoptera</taxon>
        <taxon>Endopterygota</taxon>
        <taxon>Diptera</taxon>
        <taxon>Nematocera</taxon>
        <taxon>Culicoidea</taxon>
        <taxon>Culicidae</taxon>
        <taxon>Culicinae</taxon>
        <taxon>Culicini</taxon>
        <taxon>Culex</taxon>
        <taxon>Culex</taxon>
    </lineage>
</organism>
<evidence type="ECO:0000313" key="2">
    <source>
        <dbReference type="Proteomes" id="UP001562425"/>
    </source>
</evidence>